<dbReference type="STRING" id="698757.Pogu_0995"/>
<evidence type="ECO:0000313" key="2">
    <source>
        <dbReference type="Proteomes" id="UP000009062"/>
    </source>
</evidence>
<dbReference type="eggNOG" id="arCOG04036">
    <property type="taxonomic scope" value="Archaea"/>
</dbReference>
<sequence length="147" mass="17682">MQFRTIPPKTLNFFLTYQTEEESYFFIPEYNLYVFSKLYKNEYNLAFVLNKKIKVDKFCKDIEEKSSVLLKKKDIPWRGFETDFLLTLTPIDCEKNIVVPTLKVNINSGDTIFHWDQIAKIIFSDELFNYLEWIKEKYGINYEILDT</sequence>
<dbReference type="EMBL" id="CP003316">
    <property type="protein sequence ID" value="AFA39022.1"/>
    <property type="molecule type" value="Genomic_DNA"/>
</dbReference>
<dbReference type="Proteomes" id="UP000009062">
    <property type="component" value="Chromosome"/>
</dbReference>
<keyword evidence="2" id="KW-1185">Reference proteome</keyword>
<gene>
    <name evidence="1" type="ordered locus">Pogu_0995</name>
</gene>
<reference evidence="1 2" key="1">
    <citation type="journal article" date="2012" name="Stand. Genomic Sci.">
        <title>Complete genome sequence of Pyrobaculum oguniense.</title>
        <authorList>
            <person name="Bernick D.L."/>
            <person name="Karplus K."/>
            <person name="Lui L.M."/>
            <person name="Coker J.K."/>
            <person name="Murphy J.N."/>
            <person name="Chan P.P."/>
            <person name="Cozen A.E."/>
            <person name="Lowe T.M."/>
        </authorList>
    </citation>
    <scope>NUCLEOTIDE SEQUENCE [LARGE SCALE GENOMIC DNA]</scope>
    <source>
        <strain evidence="1 2">TE7</strain>
    </source>
</reference>
<evidence type="ECO:0000313" key="1">
    <source>
        <dbReference type="EMBL" id="AFA39022.1"/>
    </source>
</evidence>
<dbReference type="HOGENOM" id="CLU_158399_0_0_2"/>
<dbReference type="KEGG" id="pog:Pogu_0995"/>
<accession>H6Q9W4</accession>
<dbReference type="AlphaFoldDB" id="H6Q9W4"/>
<organism evidence="1 2">
    <name type="scientific">Pyrobaculum oguniense (strain DSM 13380 / JCM 10595 / TE7)</name>
    <dbReference type="NCBI Taxonomy" id="698757"/>
    <lineage>
        <taxon>Archaea</taxon>
        <taxon>Thermoproteota</taxon>
        <taxon>Thermoprotei</taxon>
        <taxon>Thermoproteales</taxon>
        <taxon>Thermoproteaceae</taxon>
        <taxon>Pyrobaculum</taxon>
    </lineage>
</organism>
<protein>
    <submittedName>
        <fullName evidence="1">Uncharacterized protein</fullName>
    </submittedName>
</protein>
<name>H6Q9W4_PYROT</name>
<proteinExistence type="predicted"/>